<dbReference type="InterPro" id="IPR047629">
    <property type="entry name" value="IS1182_transpos"/>
</dbReference>
<evidence type="ECO:0000313" key="4">
    <source>
        <dbReference type="Proteomes" id="UP001501666"/>
    </source>
</evidence>
<dbReference type="NCBIfam" id="NF033551">
    <property type="entry name" value="transpos_IS1182"/>
    <property type="match status" value="1"/>
</dbReference>
<comment type="caution">
    <text evidence="3">The sequence shown here is derived from an EMBL/GenBank/DDBJ whole genome shotgun (WGS) entry which is preliminary data.</text>
</comment>
<dbReference type="Pfam" id="PF05598">
    <property type="entry name" value="DUF772"/>
    <property type="match status" value="1"/>
</dbReference>
<name>A0ABN3SVK8_9ACTN</name>
<organism evidence="3 4">
    <name type="scientific">Nonomuraea recticatena</name>
    <dbReference type="NCBI Taxonomy" id="46178"/>
    <lineage>
        <taxon>Bacteria</taxon>
        <taxon>Bacillati</taxon>
        <taxon>Actinomycetota</taxon>
        <taxon>Actinomycetes</taxon>
        <taxon>Streptosporangiales</taxon>
        <taxon>Streptosporangiaceae</taxon>
        <taxon>Nonomuraea</taxon>
    </lineage>
</organism>
<gene>
    <name evidence="3" type="ORF">GCM10010412_073640</name>
</gene>
<dbReference type="InterPro" id="IPR008490">
    <property type="entry name" value="Transposase_InsH_N"/>
</dbReference>
<dbReference type="InterPro" id="IPR025668">
    <property type="entry name" value="Tnp_DDE_dom"/>
</dbReference>
<evidence type="ECO:0000259" key="1">
    <source>
        <dbReference type="Pfam" id="PF05598"/>
    </source>
</evidence>
<accession>A0ABN3SVK8</accession>
<evidence type="ECO:0008006" key="5">
    <source>
        <dbReference type="Google" id="ProtNLM"/>
    </source>
</evidence>
<sequence>MFAFLAEHRQALFPAEMFADMYPSSNGRPSMPPQVLAAAVVLQTLHGLSDVDTVAELRCDLRWKAACGLGLHDTAFDPSLVTYFRRRLARSKRPNRIFEAVREVIAATGVLKGRQRRALDSTVLDDAVATQDTVTQLIAAIRRVMRQVPGAAQVAAACCTAHDYADPGKPRIAWNDEQARAVLVNALVTDAIRLLAGLPEQPLDEQAATAVGLLALVAGQDVEPAEDSDGRDGRWRIAQRTVPDRVISTVDAESRHVHKTRSHRQDGFKAHLAVEPETGLFTVVALRPGSGAAHHEAALAADLLAEEDDAVEVFGDAAYSTGTCRQTLTSAGHRLVIKPAPLRPAVPGGFDLDDFAIDTTAGTVTCPAGHAAAFTGNTDKKRATFGRLCEGCPMRHRCITAKNGRVVRSRPNHDLQAAARRQAATDLDWQAGYRRWRPPVERAVAWLAARGNRRLRYIGTIKNNPWLHTRAAALNPRTLINLGLTRTDSTWTLTSELS</sequence>
<evidence type="ECO:0000259" key="2">
    <source>
        <dbReference type="Pfam" id="PF13751"/>
    </source>
</evidence>
<reference evidence="3 4" key="1">
    <citation type="journal article" date="2019" name="Int. J. Syst. Evol. Microbiol.">
        <title>The Global Catalogue of Microorganisms (GCM) 10K type strain sequencing project: providing services to taxonomists for standard genome sequencing and annotation.</title>
        <authorList>
            <consortium name="The Broad Institute Genomics Platform"/>
            <consortium name="The Broad Institute Genome Sequencing Center for Infectious Disease"/>
            <person name="Wu L."/>
            <person name="Ma J."/>
        </authorList>
    </citation>
    <scope>NUCLEOTIDE SEQUENCE [LARGE SCALE GENOMIC DNA]</scope>
    <source>
        <strain evidence="3 4">JCM 6835</strain>
    </source>
</reference>
<proteinExistence type="predicted"/>
<feature type="domain" description="Transposase InsH N-terminal" evidence="1">
    <location>
        <begin position="16"/>
        <end position="87"/>
    </location>
</feature>
<dbReference type="PANTHER" id="PTHR35604">
    <property type="entry name" value="TRANSPOSASE INSH FOR INSERTION SEQUENCE ELEMENT IS5A-RELATED"/>
    <property type="match status" value="1"/>
</dbReference>
<evidence type="ECO:0000313" key="3">
    <source>
        <dbReference type="EMBL" id="GAA2686253.1"/>
    </source>
</evidence>
<dbReference type="EMBL" id="BAAATE010000027">
    <property type="protein sequence ID" value="GAA2686253.1"/>
    <property type="molecule type" value="Genomic_DNA"/>
</dbReference>
<protein>
    <recommendedName>
        <fullName evidence="5">Transposase</fullName>
    </recommendedName>
</protein>
<dbReference type="PANTHER" id="PTHR35604:SF2">
    <property type="entry name" value="TRANSPOSASE INSH FOR INSERTION SEQUENCE ELEMENT IS5A-RELATED"/>
    <property type="match status" value="1"/>
</dbReference>
<feature type="domain" description="Transposase DDE" evidence="2">
    <location>
        <begin position="365"/>
        <end position="476"/>
    </location>
</feature>
<dbReference type="Proteomes" id="UP001501666">
    <property type="component" value="Unassembled WGS sequence"/>
</dbReference>
<dbReference type="Pfam" id="PF13751">
    <property type="entry name" value="DDE_Tnp_1_6"/>
    <property type="match status" value="1"/>
</dbReference>
<keyword evidence="4" id="KW-1185">Reference proteome</keyword>